<accession>W6A816</accession>
<dbReference type="InterPro" id="IPR003772">
    <property type="entry name" value="YceD"/>
</dbReference>
<dbReference type="RefSeq" id="WP_025363360.1">
    <property type="nucleotide sequence ID" value="NZ_CP006681.1"/>
</dbReference>
<evidence type="ECO:0008006" key="3">
    <source>
        <dbReference type="Google" id="ProtNLM"/>
    </source>
</evidence>
<dbReference type="KEGG" id="scq:SCULI_v1c07910"/>
<proteinExistence type="predicted"/>
<evidence type="ECO:0000313" key="2">
    <source>
        <dbReference type="Proteomes" id="UP000019267"/>
    </source>
</evidence>
<dbReference type="eggNOG" id="COG1399">
    <property type="taxonomic scope" value="Bacteria"/>
</dbReference>
<dbReference type="OrthoDB" id="398678at2"/>
<dbReference type="Proteomes" id="UP000019267">
    <property type="component" value="Chromosome"/>
</dbReference>
<dbReference type="Pfam" id="PF02620">
    <property type="entry name" value="YceD"/>
    <property type="match status" value="1"/>
</dbReference>
<gene>
    <name evidence="1" type="ORF">SCULI_v1c07910</name>
</gene>
<reference evidence="1 2" key="1">
    <citation type="journal article" date="2014" name="Genome Biol. Evol.">
        <title>Molecular evolution of the substrate utilization strategies and putative virulence factors in mosquito-associated Spiroplasma species.</title>
        <authorList>
            <person name="Chang T.H."/>
            <person name="Lo W.S."/>
            <person name="Ku C."/>
            <person name="Chen L.L."/>
            <person name="Kuo C.H."/>
        </authorList>
    </citation>
    <scope>NUCLEOTIDE SEQUENCE [LARGE SCALE GENOMIC DNA]</scope>
    <source>
        <strain evidence="1">AES-1</strain>
    </source>
</reference>
<keyword evidence="2" id="KW-1185">Reference proteome</keyword>
<dbReference type="STRING" id="1276246.SCULI_v1c07910"/>
<dbReference type="AlphaFoldDB" id="W6A816"/>
<dbReference type="HOGENOM" id="CLU_128222_0_0_14"/>
<dbReference type="PATRIC" id="fig|1276246.3.peg.788"/>
<sequence>MLKKEIELKQHIDLDISFENQDRYDFAHDLIEQILDLKVKGTIDYQENIKCVYVNAIITATIKAIDARDGELIELKEQTFDWDEEYFFESQIDDQHNIVMGEEFDIYSYAIEQIVLNIPVNLTNNYGKISLVGNDFKLMSEDEYQQEQDNKIDPRWEKLKEFNFEK</sequence>
<organism evidence="1 2">
    <name type="scientific">Spiroplasma culicicola AES-1</name>
    <dbReference type="NCBI Taxonomy" id="1276246"/>
    <lineage>
        <taxon>Bacteria</taxon>
        <taxon>Bacillati</taxon>
        <taxon>Mycoplasmatota</taxon>
        <taxon>Mollicutes</taxon>
        <taxon>Entomoplasmatales</taxon>
        <taxon>Spiroplasmataceae</taxon>
        <taxon>Spiroplasma</taxon>
    </lineage>
</organism>
<dbReference type="EMBL" id="CP006681">
    <property type="protein sequence ID" value="AHI53132.1"/>
    <property type="molecule type" value="Genomic_DNA"/>
</dbReference>
<name>W6A816_9MOLU</name>
<protein>
    <recommendedName>
        <fullName evidence="3">DUF177 domain-containing protein</fullName>
    </recommendedName>
</protein>
<evidence type="ECO:0000313" key="1">
    <source>
        <dbReference type="EMBL" id="AHI53132.1"/>
    </source>
</evidence>